<dbReference type="Gene3D" id="1.10.520.40">
    <property type="entry name" value="CRISPR-associated protein Cse2"/>
    <property type="match status" value="1"/>
</dbReference>
<dbReference type="InterPro" id="IPR013382">
    <property type="entry name" value="CRISPR-assoc_prot_Cse2"/>
</dbReference>
<dbReference type="NCBIfam" id="TIGR02548">
    <property type="entry name" value="casB_cse2"/>
    <property type="match status" value="1"/>
</dbReference>
<evidence type="ECO:0000313" key="2">
    <source>
        <dbReference type="Proteomes" id="UP000033615"/>
    </source>
</evidence>
<dbReference type="Proteomes" id="UP000033615">
    <property type="component" value="Unassembled WGS sequence"/>
</dbReference>
<evidence type="ECO:0000313" key="1">
    <source>
        <dbReference type="EMBL" id="OPF76691.1"/>
    </source>
</evidence>
<gene>
    <name evidence="1" type="ORF">VT50_0222845</name>
</gene>
<proteinExistence type="predicted"/>
<organism evidence="1 2">
    <name type="scientific">Streptomyces antioxidans</name>
    <dbReference type="NCBI Taxonomy" id="1507734"/>
    <lineage>
        <taxon>Bacteria</taxon>
        <taxon>Bacillati</taxon>
        <taxon>Actinomycetota</taxon>
        <taxon>Actinomycetes</taxon>
        <taxon>Kitasatosporales</taxon>
        <taxon>Streptomycetaceae</taxon>
        <taxon>Streptomyces</taxon>
    </lineage>
</organism>
<name>A0A1V4D1A3_9ACTN</name>
<dbReference type="AlphaFoldDB" id="A0A1V4D1A3"/>
<dbReference type="EMBL" id="LAKD02000057">
    <property type="protein sequence ID" value="OPF76691.1"/>
    <property type="molecule type" value="Genomic_DNA"/>
</dbReference>
<sequence>MPTAPDPTSTSTTSITRYWAQYVRTDGTWRMDPRSKAPMEPPGEDLAALRSGLGHTAATVPALWPFYTSSTDGQVTPELEAEHAALSLYGLHQQSQRRPMHKPRASVGEALRALRRSDRFSEEAVDRRVAAAVNATSVPTLVYRLRGLVTQLRTIGQPLDYDRLLRDIKDWHYPESRRRVRRSWGLAYHTWGSRPDTEAPVNAS</sequence>
<keyword evidence="2" id="KW-1185">Reference proteome</keyword>
<protein>
    <submittedName>
        <fullName evidence="1">Type I-E CRISPR-associated protein Cse2/CasB</fullName>
    </submittedName>
</protein>
<dbReference type="Pfam" id="PF09485">
    <property type="entry name" value="CRISPR_Cse2"/>
    <property type="match status" value="1"/>
</dbReference>
<comment type="caution">
    <text evidence="1">The sequence shown here is derived from an EMBL/GenBank/DDBJ whole genome shotgun (WGS) entry which is preliminary data.</text>
</comment>
<reference evidence="1" key="1">
    <citation type="submission" date="2016-12" db="EMBL/GenBank/DDBJ databases">
        <title>Genome sequence of Streptomyces antioxidans MUSC 164.</title>
        <authorList>
            <person name="Lee L.-H."/>
            <person name="Ser H.-L."/>
        </authorList>
    </citation>
    <scope>NUCLEOTIDE SEQUENCE [LARGE SCALE GENOMIC DNA]</scope>
    <source>
        <strain evidence="1">MUSC 164</strain>
    </source>
</reference>
<dbReference type="CDD" id="cd09731">
    <property type="entry name" value="Cse2_I-E"/>
    <property type="match status" value="1"/>
</dbReference>
<accession>A0A1V4D1A3</accession>
<dbReference type="InterPro" id="IPR038287">
    <property type="entry name" value="Cse2_sf"/>
</dbReference>